<accession>A0A4Y3WH50</accession>
<organism evidence="2 3">
    <name type="scientific">Nitrobacter winogradskyi</name>
    <name type="common">Nitrobacter agilis</name>
    <dbReference type="NCBI Taxonomy" id="913"/>
    <lineage>
        <taxon>Bacteria</taxon>
        <taxon>Pseudomonadati</taxon>
        <taxon>Pseudomonadota</taxon>
        <taxon>Alphaproteobacteria</taxon>
        <taxon>Hyphomicrobiales</taxon>
        <taxon>Nitrobacteraceae</taxon>
        <taxon>Nitrobacter</taxon>
    </lineage>
</organism>
<gene>
    <name evidence="2" type="ORF">NWI01_34130</name>
</gene>
<evidence type="ECO:0000313" key="2">
    <source>
        <dbReference type="EMBL" id="GEC17521.1"/>
    </source>
</evidence>
<sequence>MLSFGPHVAAPDRTDHDATDIIRPSHNQDVDLLDSNTMYLVRYNDYYVENV</sequence>
<dbReference type="RefSeq" id="WP_181410571.1">
    <property type="nucleotide sequence ID" value="NZ_BJNF01000114.1"/>
</dbReference>
<reference evidence="2 3" key="1">
    <citation type="submission" date="2019-06" db="EMBL/GenBank/DDBJ databases">
        <title>Whole genome shotgun sequence of Nitrobacter winogradskyi NBRC 14297.</title>
        <authorList>
            <person name="Hosoyama A."/>
            <person name="Uohara A."/>
            <person name="Ohji S."/>
            <person name="Ichikawa N."/>
        </authorList>
    </citation>
    <scope>NUCLEOTIDE SEQUENCE [LARGE SCALE GENOMIC DNA]</scope>
    <source>
        <strain evidence="2 3">NBRC 14297</strain>
    </source>
</reference>
<comment type="caution">
    <text evidence="2">The sequence shown here is derived from an EMBL/GenBank/DDBJ whole genome shotgun (WGS) entry which is preliminary data.</text>
</comment>
<protein>
    <submittedName>
        <fullName evidence="2">Uncharacterized protein</fullName>
    </submittedName>
</protein>
<dbReference type="Proteomes" id="UP000318825">
    <property type="component" value="Unassembled WGS sequence"/>
</dbReference>
<feature type="compositionally biased region" description="Basic and acidic residues" evidence="1">
    <location>
        <begin position="10"/>
        <end position="20"/>
    </location>
</feature>
<dbReference type="AlphaFoldDB" id="A0A4Y3WH50"/>
<evidence type="ECO:0000313" key="3">
    <source>
        <dbReference type="Proteomes" id="UP000318825"/>
    </source>
</evidence>
<feature type="region of interest" description="Disordered" evidence="1">
    <location>
        <begin position="1"/>
        <end position="21"/>
    </location>
</feature>
<proteinExistence type="predicted"/>
<name>A0A4Y3WH50_NITWI</name>
<dbReference type="EMBL" id="BJNF01000114">
    <property type="protein sequence ID" value="GEC17521.1"/>
    <property type="molecule type" value="Genomic_DNA"/>
</dbReference>
<evidence type="ECO:0000256" key="1">
    <source>
        <dbReference type="SAM" id="MobiDB-lite"/>
    </source>
</evidence>